<keyword evidence="5" id="KW-0949">S-adenosyl-L-methionine</keyword>
<dbReference type="EMBL" id="VORO01000003">
    <property type="protein sequence ID" value="TXD90452.1"/>
    <property type="molecule type" value="Genomic_DNA"/>
</dbReference>
<reference evidence="6 7" key="1">
    <citation type="submission" date="2019-08" db="EMBL/GenBank/DDBJ databases">
        <title>Genomes of Subsaximicrobium wynnwilliamsii strains.</title>
        <authorList>
            <person name="Bowman J.P."/>
        </authorList>
    </citation>
    <scope>NUCLEOTIDE SEQUENCE [LARGE SCALE GENOMIC DNA]</scope>
    <source>
        <strain evidence="6 7">2-80-2</strain>
    </source>
</reference>
<evidence type="ECO:0000256" key="2">
    <source>
        <dbReference type="ARBA" id="ARBA00022552"/>
    </source>
</evidence>
<keyword evidence="2" id="KW-0698">rRNA processing</keyword>
<dbReference type="OrthoDB" id="1115728at2"/>
<dbReference type="InterPro" id="IPR010286">
    <property type="entry name" value="METTL16/RlmF"/>
</dbReference>
<evidence type="ECO:0000313" key="6">
    <source>
        <dbReference type="EMBL" id="TXD90452.1"/>
    </source>
</evidence>
<dbReference type="GO" id="GO:0070475">
    <property type="term" value="P:rRNA base methylation"/>
    <property type="evidence" value="ECO:0007669"/>
    <property type="project" value="TreeGrafter"/>
</dbReference>
<name>A0A5C6ZKT5_9FLAO</name>
<keyword evidence="4 6" id="KW-0808">Transferase</keyword>
<dbReference type="InterPro" id="IPR016909">
    <property type="entry name" value="rRNA_lsu_MeTfrase_F"/>
</dbReference>
<comment type="caution">
    <text evidence="6">The sequence shown here is derived from an EMBL/GenBank/DDBJ whole genome shotgun (WGS) entry which is preliminary data.</text>
</comment>
<sequence length="298" mass="33646">MNKNNAHKKPYDFKLLTEQMPNLAEFVFTNQYGTETIDFANPKAVKALNTALLKAHYKIEYWSFPDDNLCPPIPGRVEYIHLLNDLLKTSGINENITILDLGTGATCIYPLLGNAEYGWKFIASETDKPAFKTAEKIVKKNSLENAITLRFQDNHQHILTGILKPSEQISASMCNPPFFKDEAEAEEKNLQKLKGLGSNANTTLRNFSGTAKELCYPGGEKAYLHNYLYQSSLLKTNCFWYTSLVSKHALVKSMQASLKKLGATQIKVLEMKLGNKVSRVVAWTFLSEEAQKKWNPKK</sequence>
<dbReference type="SUPFAM" id="SSF53335">
    <property type="entry name" value="S-adenosyl-L-methionine-dependent methyltransferases"/>
    <property type="match status" value="1"/>
</dbReference>
<dbReference type="RefSeq" id="WP_147085198.1">
    <property type="nucleotide sequence ID" value="NZ_VORM01000002.1"/>
</dbReference>
<keyword evidence="7" id="KW-1185">Reference proteome</keyword>
<keyword evidence="1" id="KW-0963">Cytoplasm</keyword>
<dbReference type="InterPro" id="IPR029063">
    <property type="entry name" value="SAM-dependent_MTases_sf"/>
</dbReference>
<protein>
    <submittedName>
        <fullName evidence="6">23S rRNA (Adenine(1618)-N(6))-methyltransferase RlmF</fullName>
        <ecNumber evidence="6">2.1.1.181</ecNumber>
    </submittedName>
</protein>
<evidence type="ECO:0000256" key="3">
    <source>
        <dbReference type="ARBA" id="ARBA00022603"/>
    </source>
</evidence>
<dbReference type="Gene3D" id="3.40.50.150">
    <property type="entry name" value="Vaccinia Virus protein VP39"/>
    <property type="match status" value="1"/>
</dbReference>
<dbReference type="GO" id="GO:0005737">
    <property type="term" value="C:cytoplasm"/>
    <property type="evidence" value="ECO:0007669"/>
    <property type="project" value="InterPro"/>
</dbReference>
<dbReference type="PIRSF" id="PIRSF029038">
    <property type="entry name" value="Mtase_YbiN_prd"/>
    <property type="match status" value="1"/>
</dbReference>
<dbReference type="EC" id="2.1.1.181" evidence="6"/>
<proteinExistence type="predicted"/>
<organism evidence="6 7">
    <name type="scientific">Subsaximicrobium wynnwilliamsii</name>
    <dbReference type="NCBI Taxonomy" id="291179"/>
    <lineage>
        <taxon>Bacteria</taxon>
        <taxon>Pseudomonadati</taxon>
        <taxon>Bacteroidota</taxon>
        <taxon>Flavobacteriia</taxon>
        <taxon>Flavobacteriales</taxon>
        <taxon>Flavobacteriaceae</taxon>
        <taxon>Subsaximicrobium</taxon>
    </lineage>
</organism>
<keyword evidence="3 6" id="KW-0489">Methyltransferase</keyword>
<evidence type="ECO:0000256" key="4">
    <source>
        <dbReference type="ARBA" id="ARBA00022679"/>
    </source>
</evidence>
<dbReference type="PANTHER" id="PTHR13393">
    <property type="entry name" value="SAM-DEPENDENT METHYLTRANSFERASE"/>
    <property type="match status" value="1"/>
</dbReference>
<dbReference type="Pfam" id="PF05971">
    <property type="entry name" value="Methyltransf_10"/>
    <property type="match status" value="1"/>
</dbReference>
<dbReference type="PANTHER" id="PTHR13393:SF0">
    <property type="entry name" value="RNA N6-ADENOSINE-METHYLTRANSFERASE METTL16"/>
    <property type="match status" value="1"/>
</dbReference>
<dbReference type="NCBIfam" id="NF008725">
    <property type="entry name" value="PRK11727.1"/>
    <property type="match status" value="1"/>
</dbReference>
<accession>A0A5C6ZKT5</accession>
<evidence type="ECO:0000256" key="1">
    <source>
        <dbReference type="ARBA" id="ARBA00022490"/>
    </source>
</evidence>
<gene>
    <name evidence="6" type="primary">rlmF</name>
    <name evidence="6" type="ORF">ESY86_03545</name>
</gene>
<evidence type="ECO:0000256" key="5">
    <source>
        <dbReference type="ARBA" id="ARBA00022691"/>
    </source>
</evidence>
<evidence type="ECO:0000313" key="7">
    <source>
        <dbReference type="Proteomes" id="UP000321578"/>
    </source>
</evidence>
<dbReference type="GO" id="GO:0052907">
    <property type="term" value="F:23S rRNA (adenine(1618)-N(6))-methyltransferase activity"/>
    <property type="evidence" value="ECO:0007669"/>
    <property type="project" value="UniProtKB-EC"/>
</dbReference>
<dbReference type="Proteomes" id="UP000321578">
    <property type="component" value="Unassembled WGS sequence"/>
</dbReference>
<dbReference type="AlphaFoldDB" id="A0A5C6ZKT5"/>